<dbReference type="CDD" id="cd00995">
    <property type="entry name" value="PBP2_NikA_DppA_OppA_like"/>
    <property type="match status" value="1"/>
</dbReference>
<comment type="similarity">
    <text evidence="2">Belongs to the bacterial solute-binding protein 5 family.</text>
</comment>
<dbReference type="PANTHER" id="PTHR30290">
    <property type="entry name" value="PERIPLASMIC BINDING COMPONENT OF ABC TRANSPORTER"/>
    <property type="match status" value="1"/>
</dbReference>
<evidence type="ECO:0000313" key="8">
    <source>
        <dbReference type="Proteomes" id="UP000590811"/>
    </source>
</evidence>
<dbReference type="Proteomes" id="UP000590811">
    <property type="component" value="Unassembled WGS sequence"/>
</dbReference>
<dbReference type="Pfam" id="PF00496">
    <property type="entry name" value="SBP_bac_5"/>
    <property type="match status" value="1"/>
</dbReference>
<evidence type="ECO:0000256" key="1">
    <source>
        <dbReference type="ARBA" id="ARBA00004196"/>
    </source>
</evidence>
<dbReference type="InterPro" id="IPR006311">
    <property type="entry name" value="TAT_signal"/>
</dbReference>
<evidence type="ECO:0000313" key="7">
    <source>
        <dbReference type="EMBL" id="MBB2988334.1"/>
    </source>
</evidence>
<name>A0A839Q051_9MICO</name>
<protein>
    <submittedName>
        <fullName evidence="7">Peptide/nickel transport system substrate-binding protein</fullName>
    </submittedName>
</protein>
<dbReference type="InterPro" id="IPR030678">
    <property type="entry name" value="Peptide/Ni-bd"/>
</dbReference>
<evidence type="ECO:0000259" key="6">
    <source>
        <dbReference type="Pfam" id="PF00496"/>
    </source>
</evidence>
<dbReference type="GO" id="GO:1904680">
    <property type="term" value="F:peptide transmembrane transporter activity"/>
    <property type="evidence" value="ECO:0007669"/>
    <property type="project" value="TreeGrafter"/>
</dbReference>
<evidence type="ECO:0000256" key="2">
    <source>
        <dbReference type="ARBA" id="ARBA00005695"/>
    </source>
</evidence>
<gene>
    <name evidence="7" type="ORF">FHW14_003528</name>
</gene>
<dbReference type="GO" id="GO:0015833">
    <property type="term" value="P:peptide transport"/>
    <property type="evidence" value="ECO:0007669"/>
    <property type="project" value="TreeGrafter"/>
</dbReference>
<keyword evidence="4" id="KW-0732">Signal</keyword>
<feature type="domain" description="Solute-binding protein family 5" evidence="6">
    <location>
        <begin position="112"/>
        <end position="429"/>
    </location>
</feature>
<organism evidence="7 8">
    <name type="scientific">Terracoccus luteus</name>
    <dbReference type="NCBI Taxonomy" id="53356"/>
    <lineage>
        <taxon>Bacteria</taxon>
        <taxon>Bacillati</taxon>
        <taxon>Actinomycetota</taxon>
        <taxon>Actinomycetes</taxon>
        <taxon>Micrococcales</taxon>
        <taxon>Intrasporangiaceae</taxon>
        <taxon>Terracoccus</taxon>
    </lineage>
</organism>
<dbReference type="RefSeq" id="WP_253354866.1">
    <property type="nucleotide sequence ID" value="NZ_JACHVT010000009.1"/>
</dbReference>
<feature type="region of interest" description="Disordered" evidence="5">
    <location>
        <begin position="1"/>
        <end position="22"/>
    </location>
</feature>
<dbReference type="PANTHER" id="PTHR30290:SF10">
    <property type="entry name" value="PERIPLASMIC OLIGOPEPTIDE-BINDING PROTEIN-RELATED"/>
    <property type="match status" value="1"/>
</dbReference>
<dbReference type="AlphaFoldDB" id="A0A839Q051"/>
<dbReference type="EMBL" id="JACHVT010000009">
    <property type="protein sequence ID" value="MBB2988334.1"/>
    <property type="molecule type" value="Genomic_DNA"/>
</dbReference>
<dbReference type="InterPro" id="IPR039424">
    <property type="entry name" value="SBP_5"/>
</dbReference>
<dbReference type="PROSITE" id="PS51318">
    <property type="entry name" value="TAT"/>
    <property type="match status" value="1"/>
</dbReference>
<evidence type="ECO:0000256" key="5">
    <source>
        <dbReference type="SAM" id="MobiDB-lite"/>
    </source>
</evidence>
<evidence type="ECO:0000256" key="4">
    <source>
        <dbReference type="ARBA" id="ARBA00022729"/>
    </source>
</evidence>
<dbReference type="InterPro" id="IPR000914">
    <property type="entry name" value="SBP_5_dom"/>
</dbReference>
<sequence length="556" mass="58805">MTRSLFPQRPAQQPGLDPSGLRGVSRRSFLQYTGTLGAAAAFTVALGACSGGPASTGSAADADGSPTDTIEATLAFALSSGLDPINASSAVGTAANQHIFEGLVDLDPITREPYAALATALPEQGSNPLTWTATVRDGATFSDGTPVTAADVAWSFTRAIDPANTALMAQFLPFLSKVEAKGDSDVVFTLSSPFPLFAQRIAVIKIVPKALTGDATASKAFDAKPVGSGPWKLDSADANSGLRFSAHTGYNGPKKAKAKTMVWNTSTEGATRIADIQGGRVQAVEAVPYINVAQLQGKVKVEERQAFNQMFLLFNCSAEPFDDKRVRQALHYALDTDAIVKTALQGYGSAAKSYLDEANKDYQQAATVYGYDPAKAKALLAEAGVSNLSFELVTTNTAFIVDVAPLMVDQWKQIGVQATINTAPSASVYAPAPDGLVAKDGFRVLAASGDPSIFGPDADLLMRWFFTGSTWPTDRARWADGAPATVEKLLDQAAAESDEVKQKQIWKQVLDLVADEAAIYTVLHTKIVTAWDDKKLSGFKPAATTGLYFLDAQRTA</sequence>
<comment type="subcellular location">
    <subcellularLocation>
        <location evidence="1">Cell envelope</location>
    </subcellularLocation>
</comment>
<dbReference type="Gene3D" id="3.10.105.10">
    <property type="entry name" value="Dipeptide-binding Protein, Domain 3"/>
    <property type="match status" value="1"/>
</dbReference>
<dbReference type="GO" id="GO:0042597">
    <property type="term" value="C:periplasmic space"/>
    <property type="evidence" value="ECO:0007669"/>
    <property type="project" value="UniProtKB-ARBA"/>
</dbReference>
<accession>A0A839Q051</accession>
<dbReference type="Gene3D" id="3.90.76.10">
    <property type="entry name" value="Dipeptide-binding Protein, Domain 1"/>
    <property type="match status" value="1"/>
</dbReference>
<evidence type="ECO:0000256" key="3">
    <source>
        <dbReference type="ARBA" id="ARBA00022448"/>
    </source>
</evidence>
<keyword evidence="3" id="KW-0813">Transport</keyword>
<proteinExistence type="inferred from homology"/>
<dbReference type="GO" id="GO:0043190">
    <property type="term" value="C:ATP-binding cassette (ABC) transporter complex"/>
    <property type="evidence" value="ECO:0007669"/>
    <property type="project" value="InterPro"/>
</dbReference>
<comment type="caution">
    <text evidence="7">The sequence shown here is derived from an EMBL/GenBank/DDBJ whole genome shotgun (WGS) entry which is preliminary data.</text>
</comment>
<dbReference type="GO" id="GO:0030313">
    <property type="term" value="C:cell envelope"/>
    <property type="evidence" value="ECO:0007669"/>
    <property type="project" value="UniProtKB-SubCell"/>
</dbReference>
<reference evidence="7 8" key="1">
    <citation type="submission" date="2020-08" db="EMBL/GenBank/DDBJ databases">
        <title>Genomic Encyclopedia of Type Strains, Phase IV (KMG-V): Genome sequencing to study the core and pangenomes of soil and plant-associated prokaryotes.</title>
        <authorList>
            <person name="Whitman W."/>
        </authorList>
    </citation>
    <scope>NUCLEOTIDE SEQUENCE [LARGE SCALE GENOMIC DNA]</scope>
    <source>
        <strain evidence="7 8">B3ACCR2</strain>
    </source>
</reference>
<dbReference type="SUPFAM" id="SSF53850">
    <property type="entry name" value="Periplasmic binding protein-like II"/>
    <property type="match status" value="1"/>
</dbReference>
<dbReference type="PIRSF" id="PIRSF002741">
    <property type="entry name" value="MppA"/>
    <property type="match status" value="1"/>
</dbReference>
<dbReference type="Gene3D" id="3.40.190.10">
    <property type="entry name" value="Periplasmic binding protein-like II"/>
    <property type="match status" value="1"/>
</dbReference>